<keyword evidence="3" id="KW-1185">Reference proteome</keyword>
<dbReference type="AlphaFoldDB" id="A0A7W4W7T7"/>
<keyword evidence="2" id="KW-0808">Transferase</keyword>
<dbReference type="Proteomes" id="UP000537130">
    <property type="component" value="Unassembled WGS sequence"/>
</dbReference>
<keyword evidence="1" id="KW-0472">Membrane</keyword>
<dbReference type="RefSeq" id="WP_183411230.1">
    <property type="nucleotide sequence ID" value="NZ_JACHWY010000003.1"/>
</dbReference>
<feature type="transmembrane region" description="Helical" evidence="1">
    <location>
        <begin position="99"/>
        <end position="119"/>
    </location>
</feature>
<accession>A0A7W4W7T7</accession>
<proteinExistence type="predicted"/>
<evidence type="ECO:0000313" key="2">
    <source>
        <dbReference type="EMBL" id="MBB3048447.1"/>
    </source>
</evidence>
<evidence type="ECO:0000313" key="3">
    <source>
        <dbReference type="Proteomes" id="UP000537130"/>
    </source>
</evidence>
<gene>
    <name evidence="2" type="ORF">FHR99_002721</name>
</gene>
<dbReference type="EMBL" id="JACHWY010000003">
    <property type="protein sequence ID" value="MBB3048447.1"/>
    <property type="molecule type" value="Genomic_DNA"/>
</dbReference>
<keyword evidence="1" id="KW-0812">Transmembrane</keyword>
<protein>
    <submittedName>
        <fullName evidence="2">4-hydroxybenzoate polyprenyltransferase</fullName>
    </submittedName>
</protein>
<reference evidence="2 3" key="1">
    <citation type="submission" date="2020-08" db="EMBL/GenBank/DDBJ databases">
        <title>Genomic Encyclopedia of Type Strains, Phase III (KMG-III): the genomes of soil and plant-associated and newly described type strains.</title>
        <authorList>
            <person name="Whitman W."/>
        </authorList>
    </citation>
    <scope>NUCLEOTIDE SEQUENCE [LARGE SCALE GENOMIC DNA]</scope>
    <source>
        <strain evidence="2 3">CECT 8654</strain>
    </source>
</reference>
<keyword evidence="1" id="KW-1133">Transmembrane helix</keyword>
<sequence length="135" mass="15127">MTVRQIHILRALTSTALLSLLLGAVLTVMSGLFSTFYSIVVGVGTVLITLYCYRRADQKISASREYYLWRYVPTLVFVFGPLILMALSATEGDWSISGWLLFLRFSVSFLIPIACLMMLERVLKQALQSARADPV</sequence>
<evidence type="ECO:0000256" key="1">
    <source>
        <dbReference type="SAM" id="Phobius"/>
    </source>
</evidence>
<name>A0A7W4W7T7_9GAMM</name>
<feature type="transmembrane region" description="Helical" evidence="1">
    <location>
        <begin position="66"/>
        <end position="87"/>
    </location>
</feature>
<feature type="transmembrane region" description="Helical" evidence="1">
    <location>
        <begin position="7"/>
        <end position="29"/>
    </location>
</feature>
<dbReference type="GO" id="GO:0016740">
    <property type="term" value="F:transferase activity"/>
    <property type="evidence" value="ECO:0007669"/>
    <property type="project" value="UniProtKB-KW"/>
</dbReference>
<organism evidence="2 3">
    <name type="scientific">Litorivivens lipolytica</name>
    <dbReference type="NCBI Taxonomy" id="1524264"/>
    <lineage>
        <taxon>Bacteria</taxon>
        <taxon>Pseudomonadati</taxon>
        <taxon>Pseudomonadota</taxon>
        <taxon>Gammaproteobacteria</taxon>
        <taxon>Litorivivens</taxon>
    </lineage>
</organism>
<comment type="caution">
    <text evidence="2">The sequence shown here is derived from an EMBL/GenBank/DDBJ whole genome shotgun (WGS) entry which is preliminary data.</text>
</comment>
<feature type="transmembrane region" description="Helical" evidence="1">
    <location>
        <begin position="35"/>
        <end position="54"/>
    </location>
</feature>